<reference evidence="1 2" key="1">
    <citation type="submission" date="2023-01" db="EMBL/GenBank/DDBJ databases">
        <title>Analysis of 21 Apiospora genomes using comparative genomics revels a genus with tremendous synthesis potential of carbohydrate active enzymes and secondary metabolites.</title>
        <authorList>
            <person name="Sorensen T."/>
        </authorList>
    </citation>
    <scope>NUCLEOTIDE SEQUENCE [LARGE SCALE GENOMIC DNA]</scope>
    <source>
        <strain evidence="1 2">CBS 114990</strain>
    </source>
</reference>
<keyword evidence="2" id="KW-1185">Reference proteome</keyword>
<dbReference type="Proteomes" id="UP001433268">
    <property type="component" value="Unassembled WGS sequence"/>
</dbReference>
<sequence>MVDGTRLDDAEKALLGSKDRFRQVQNVILGLSNQSLIKAIRENRYLMAVFAFIAGCTVLSAQKVGRLLYEIVQRRHDTSIHSHQIVRIVEQIQGYKDFFSESAPFDVYDRLAKAFWDQAIQQSLRIDSVYDDTDAGHLAELIVKVIDAMTDTDNKRVLVKGSRMGIWLACLFVWIRPNEVDVFVGGVRIYPEVSDDSSTNDRRMSIIFTESEQISNLVWRLEAWKDIQGQELQELVVDMSDSRGVRYQHQSPLQNTRNHIAVASRVRSELLDCIGDLATALICIAVDKGELHHPNPLKHHPVVALSSVCSRTFLEGYPNMMAHFGWDSIDKARVSIITNSLMNILNHGLQTVGPLKQSTCFWTQLESMIKSAARDNQIRTGKWFLSTKKDTEDDYTIIEFAIHLATEALFFSVCEKRPTSAVYRPLEPGILNRNANLLFALAFSSLGTAEKVRCTYSDFMNHAWKAMVQSAEDIAVSDLAVSVGGYVIYRSLFDHLDSGVITDRRVAAGATVRPGSLKLQGTNGRYFRLVEDIDDETRSSFPITRFHQGVVTPVDLLAPDNTFRGISDADAIDRAGASVKHTIHATNDSTSKLQIITHIHRSSGSSTGTGTNYDRFPASWESSIYAVVYAHHCKDTQYVPMRQMELLIEEWHNRGYLGEGLQWCSIGRDARDVMRGITKTQNQEALRFFEAGSIASYTTYRFFIRPSTMPLLYCVIEALKESDDGCIIIA</sequence>
<accession>A0ABR1WBB3</accession>
<dbReference type="EMBL" id="JAQQWN010000006">
    <property type="protein sequence ID" value="KAK8079474.1"/>
    <property type="molecule type" value="Genomic_DNA"/>
</dbReference>
<comment type="caution">
    <text evidence="1">The sequence shown here is derived from an EMBL/GenBank/DDBJ whole genome shotgun (WGS) entry which is preliminary data.</text>
</comment>
<protein>
    <submittedName>
        <fullName evidence="1">Uncharacterized protein</fullName>
    </submittedName>
</protein>
<organism evidence="1 2">
    <name type="scientific">Apiospora hydei</name>
    <dbReference type="NCBI Taxonomy" id="1337664"/>
    <lineage>
        <taxon>Eukaryota</taxon>
        <taxon>Fungi</taxon>
        <taxon>Dikarya</taxon>
        <taxon>Ascomycota</taxon>
        <taxon>Pezizomycotina</taxon>
        <taxon>Sordariomycetes</taxon>
        <taxon>Xylariomycetidae</taxon>
        <taxon>Amphisphaeriales</taxon>
        <taxon>Apiosporaceae</taxon>
        <taxon>Apiospora</taxon>
    </lineage>
</organism>
<proteinExistence type="predicted"/>
<gene>
    <name evidence="1" type="ORF">PG997_007292</name>
</gene>
<dbReference type="RefSeq" id="XP_066666949.1">
    <property type="nucleotide sequence ID" value="XM_066811607.1"/>
</dbReference>
<dbReference type="GeneID" id="92044667"/>
<evidence type="ECO:0000313" key="1">
    <source>
        <dbReference type="EMBL" id="KAK8079474.1"/>
    </source>
</evidence>
<name>A0ABR1WBB3_9PEZI</name>
<evidence type="ECO:0000313" key="2">
    <source>
        <dbReference type="Proteomes" id="UP001433268"/>
    </source>
</evidence>